<dbReference type="EC" id="3.1.2.23" evidence="1"/>
<dbReference type="SUPFAM" id="SSF54637">
    <property type="entry name" value="Thioesterase/thiol ester dehydrase-isomerase"/>
    <property type="match status" value="1"/>
</dbReference>
<evidence type="ECO:0000313" key="2">
    <source>
        <dbReference type="Proteomes" id="UP001180536"/>
    </source>
</evidence>
<dbReference type="InterPro" id="IPR050563">
    <property type="entry name" value="4-hydroxybenzoyl-CoA_TE"/>
</dbReference>
<protein>
    <submittedName>
        <fullName evidence="1">4-hydroxybenzoyl-CoA thioesterase</fullName>
        <ecNumber evidence="1">3.1.2.23</ecNumber>
    </submittedName>
</protein>
<proteinExistence type="predicted"/>
<dbReference type="PANTHER" id="PTHR31793">
    <property type="entry name" value="4-HYDROXYBENZOYL-COA THIOESTERASE FAMILY MEMBER"/>
    <property type="match status" value="1"/>
</dbReference>
<keyword evidence="1" id="KW-0378">Hydrolase</keyword>
<gene>
    <name evidence="1" type="ORF">J2X16_004416</name>
</gene>
<keyword evidence="2" id="KW-1185">Reference proteome</keyword>
<dbReference type="RefSeq" id="WP_310348462.1">
    <property type="nucleotide sequence ID" value="NZ_JAVDXQ010000007.1"/>
</dbReference>
<evidence type="ECO:0000313" key="1">
    <source>
        <dbReference type="EMBL" id="MDR7299048.1"/>
    </source>
</evidence>
<dbReference type="CDD" id="cd00586">
    <property type="entry name" value="4HBT"/>
    <property type="match status" value="1"/>
</dbReference>
<dbReference type="PANTHER" id="PTHR31793:SF24">
    <property type="entry name" value="LONG-CHAIN ACYL-COA THIOESTERASE FADM"/>
    <property type="match status" value="1"/>
</dbReference>
<name>A0ABU1ZF12_9BURK</name>
<comment type="caution">
    <text evidence="1">The sequence shown here is derived from an EMBL/GenBank/DDBJ whole genome shotgun (WGS) entry which is preliminary data.</text>
</comment>
<accession>A0ABU1ZF12</accession>
<sequence length="145" mass="16427">MSGFAFQREQLVRFGHCDPAGIVYYPRYFEMLNELIEDWFAHDLGLPFDVLIGQRQVGMPTAQLDTRFLRVSRHGDRLVQRIRIGRLGGGSMTLRVTFDGGDGTRVEFMQVLVCTSLATHRPQAFPDDLRAALQRSLAAQQETTP</sequence>
<dbReference type="Gene3D" id="3.10.129.10">
    <property type="entry name" value="Hotdog Thioesterase"/>
    <property type="match status" value="1"/>
</dbReference>
<dbReference type="InterPro" id="IPR029069">
    <property type="entry name" value="HotDog_dom_sf"/>
</dbReference>
<dbReference type="GO" id="GO:0018739">
    <property type="term" value="F:4-hydroxybenzoyl-CoA thioesterase activity"/>
    <property type="evidence" value="ECO:0007669"/>
    <property type="project" value="UniProtKB-EC"/>
</dbReference>
<dbReference type="Pfam" id="PF13279">
    <property type="entry name" value="4HBT_2"/>
    <property type="match status" value="1"/>
</dbReference>
<dbReference type="EMBL" id="JAVDXQ010000007">
    <property type="protein sequence ID" value="MDR7299048.1"/>
    <property type="molecule type" value="Genomic_DNA"/>
</dbReference>
<reference evidence="1 2" key="1">
    <citation type="submission" date="2023-07" db="EMBL/GenBank/DDBJ databases">
        <title>Sorghum-associated microbial communities from plants grown in Nebraska, USA.</title>
        <authorList>
            <person name="Schachtman D."/>
        </authorList>
    </citation>
    <scope>NUCLEOTIDE SEQUENCE [LARGE SCALE GENOMIC DNA]</scope>
    <source>
        <strain evidence="1 2">BE310</strain>
    </source>
</reference>
<dbReference type="Proteomes" id="UP001180536">
    <property type="component" value="Unassembled WGS sequence"/>
</dbReference>
<organism evidence="1 2">
    <name type="scientific">Pelomonas aquatica</name>
    <dbReference type="NCBI Taxonomy" id="431058"/>
    <lineage>
        <taxon>Bacteria</taxon>
        <taxon>Pseudomonadati</taxon>
        <taxon>Pseudomonadota</taxon>
        <taxon>Betaproteobacteria</taxon>
        <taxon>Burkholderiales</taxon>
        <taxon>Sphaerotilaceae</taxon>
        <taxon>Roseateles</taxon>
    </lineage>
</organism>